<dbReference type="AlphaFoldDB" id="A0A9E5DAY6"/>
<dbReference type="SUPFAM" id="SSF51658">
    <property type="entry name" value="Xylose isomerase-like"/>
    <property type="match status" value="1"/>
</dbReference>
<dbReference type="InterPro" id="IPR013022">
    <property type="entry name" value="Xyl_isomerase-like_TIM-brl"/>
</dbReference>
<evidence type="ECO:0000313" key="3">
    <source>
        <dbReference type="Proteomes" id="UP001056766"/>
    </source>
</evidence>
<feature type="domain" description="Xylose isomerase-like TIM barrel" evidence="1">
    <location>
        <begin position="25"/>
        <end position="263"/>
    </location>
</feature>
<proteinExistence type="predicted"/>
<dbReference type="EMBL" id="JAGSOI010000001">
    <property type="protein sequence ID" value="MCM1985494.1"/>
    <property type="molecule type" value="Genomic_DNA"/>
</dbReference>
<dbReference type="PANTHER" id="PTHR21445">
    <property type="entry name" value="ENDONUCLEASE IV ENDODEOXYRIBONUCLEASE IV"/>
    <property type="match status" value="1"/>
</dbReference>
<keyword evidence="3" id="KW-1185">Reference proteome</keyword>
<comment type="caution">
    <text evidence="2">The sequence shown here is derived from an EMBL/GenBank/DDBJ whole genome shotgun (WGS) entry which is preliminary data.</text>
</comment>
<dbReference type="InterPro" id="IPR036237">
    <property type="entry name" value="Xyl_isomerase-like_sf"/>
</dbReference>
<dbReference type="GO" id="GO:0008081">
    <property type="term" value="F:phosphoric diester hydrolase activity"/>
    <property type="evidence" value="ECO:0007669"/>
    <property type="project" value="TreeGrafter"/>
</dbReference>
<evidence type="ECO:0000259" key="1">
    <source>
        <dbReference type="Pfam" id="PF01261"/>
    </source>
</evidence>
<dbReference type="Gene3D" id="3.20.20.150">
    <property type="entry name" value="Divalent-metal-dependent TIM barrel enzymes"/>
    <property type="match status" value="1"/>
</dbReference>
<dbReference type="GO" id="GO:0006284">
    <property type="term" value="P:base-excision repair"/>
    <property type="evidence" value="ECO:0007669"/>
    <property type="project" value="TreeGrafter"/>
</dbReference>
<organism evidence="2 3">
    <name type="scientific">Methanococcoides seepicolus</name>
    <dbReference type="NCBI Taxonomy" id="2828780"/>
    <lineage>
        <taxon>Archaea</taxon>
        <taxon>Methanobacteriati</taxon>
        <taxon>Methanobacteriota</taxon>
        <taxon>Stenosarchaea group</taxon>
        <taxon>Methanomicrobia</taxon>
        <taxon>Methanosarcinales</taxon>
        <taxon>Methanosarcinaceae</taxon>
        <taxon>Methanococcoides</taxon>
    </lineage>
</organism>
<evidence type="ECO:0000313" key="2">
    <source>
        <dbReference type="EMBL" id="MCM1985494.1"/>
    </source>
</evidence>
<dbReference type="GO" id="GO:0003677">
    <property type="term" value="F:DNA binding"/>
    <property type="evidence" value="ECO:0007669"/>
    <property type="project" value="InterPro"/>
</dbReference>
<accession>A0A9E5DAY6</accession>
<gene>
    <name evidence="2" type="ORF">KDK67_00435</name>
</gene>
<dbReference type="GO" id="GO:0003906">
    <property type="term" value="F:DNA-(apurinic or apyrimidinic site) endonuclease activity"/>
    <property type="evidence" value="ECO:0007669"/>
    <property type="project" value="TreeGrafter"/>
</dbReference>
<protein>
    <submittedName>
        <fullName evidence="2">TIM barrel protein</fullName>
    </submittedName>
</protein>
<reference evidence="2" key="2">
    <citation type="submission" date="2021-04" db="EMBL/GenBank/DDBJ databases">
        <authorList>
            <person name="Dong X."/>
        </authorList>
    </citation>
    <scope>NUCLEOTIDE SEQUENCE</scope>
    <source>
        <strain evidence="2">LLY</strain>
    </source>
</reference>
<dbReference type="SMART" id="SM00518">
    <property type="entry name" value="AP2Ec"/>
    <property type="match status" value="1"/>
</dbReference>
<dbReference type="CDD" id="cd00019">
    <property type="entry name" value="AP2Ec"/>
    <property type="match status" value="1"/>
</dbReference>
<dbReference type="RefSeq" id="WP_250866867.1">
    <property type="nucleotide sequence ID" value="NZ_JAGSOI010000001.1"/>
</dbReference>
<sequence>MKQLLFGTAGAPLSSKKKGSIEGIKRVREIGLDCMELEFVRGVRMKEETAANVRQTAEEENVALSVHAPYYINLNSAEAEKIEASIERIYQSARIGALCGASSIVFHPAYYQGQSSEKVMEKVTVLLEGLTSRLADEGIDVVLRPEITGKATQFGSLEETLMMASAIEGVMPCIDFSHLHARSCGEYNTMEEFRSVLESVENTLGRGGLDNMHCHVSGIAYGDKGEKNHLVLSESDLNYMDLMAVFQEFDIKGLVICESPNLEEDALLLKSTFVN</sequence>
<dbReference type="PANTHER" id="PTHR21445:SF0">
    <property type="entry name" value="APURINIC-APYRIMIDINIC ENDONUCLEASE"/>
    <property type="match status" value="1"/>
</dbReference>
<name>A0A9E5DAY6_9EURY</name>
<dbReference type="InterPro" id="IPR001719">
    <property type="entry name" value="AP_endonuc_2"/>
</dbReference>
<reference evidence="2" key="1">
    <citation type="journal article" date="2021" name="mSystems">
        <title>Bacteria and Archaea Synergistically Convert Glycine Betaine to Biogenic Methane in the Formosa Cold Seep of the South China Sea.</title>
        <authorList>
            <person name="Li L."/>
            <person name="Zhang W."/>
            <person name="Zhang S."/>
            <person name="Song L."/>
            <person name="Sun Q."/>
            <person name="Zhang H."/>
            <person name="Xiang H."/>
            <person name="Dong X."/>
        </authorList>
    </citation>
    <scope>NUCLEOTIDE SEQUENCE</scope>
    <source>
        <strain evidence="2">LLY</strain>
    </source>
</reference>
<dbReference type="Proteomes" id="UP001056766">
    <property type="component" value="Unassembled WGS sequence"/>
</dbReference>
<dbReference type="FunFam" id="3.20.20.150:FF:000017">
    <property type="entry name" value="Endonuclease IV related protein"/>
    <property type="match status" value="1"/>
</dbReference>
<dbReference type="GO" id="GO:0008270">
    <property type="term" value="F:zinc ion binding"/>
    <property type="evidence" value="ECO:0007669"/>
    <property type="project" value="InterPro"/>
</dbReference>
<dbReference type="Pfam" id="PF01261">
    <property type="entry name" value="AP_endonuc_2"/>
    <property type="match status" value="1"/>
</dbReference>